<name>F0W957_9STRA</name>
<reference evidence="2" key="2">
    <citation type="submission" date="2011-02" db="EMBL/GenBank/DDBJ databases">
        <authorList>
            <person name="MacLean D."/>
        </authorList>
    </citation>
    <scope>NUCLEOTIDE SEQUENCE</scope>
</reference>
<dbReference type="InterPro" id="IPR004875">
    <property type="entry name" value="DDE_SF_endonuclease_dom"/>
</dbReference>
<dbReference type="EMBL" id="FR824083">
    <property type="protein sequence ID" value="CCA17670.1"/>
    <property type="molecule type" value="Genomic_DNA"/>
</dbReference>
<gene>
    <name evidence="2" type="primary">AlNc14C38G3324</name>
    <name evidence="2" type="ORF">ALNC14_038130</name>
</gene>
<proteinExistence type="predicted"/>
<organism evidence="2">
    <name type="scientific">Albugo laibachii Nc14</name>
    <dbReference type="NCBI Taxonomy" id="890382"/>
    <lineage>
        <taxon>Eukaryota</taxon>
        <taxon>Sar</taxon>
        <taxon>Stramenopiles</taxon>
        <taxon>Oomycota</taxon>
        <taxon>Peronosporomycetes</taxon>
        <taxon>Albuginales</taxon>
        <taxon>Albuginaceae</taxon>
        <taxon>Albugo</taxon>
    </lineage>
</organism>
<protein>
    <submittedName>
        <fullName evidence="2">Jerky putative</fullName>
    </submittedName>
</protein>
<reference evidence="2" key="1">
    <citation type="journal article" date="2011" name="PLoS Biol.">
        <title>Gene gain and loss during evolution of obligate parasitism in the white rust pathogen of Arabidopsis thaliana.</title>
        <authorList>
            <person name="Kemen E."/>
            <person name="Gardiner A."/>
            <person name="Schultz-Larsen T."/>
            <person name="Kemen A.C."/>
            <person name="Balmuth A.L."/>
            <person name="Robert-Seilaniantz A."/>
            <person name="Bailey K."/>
            <person name="Holub E."/>
            <person name="Studholme D.J."/>
            <person name="Maclean D."/>
            <person name="Jones J.D."/>
        </authorList>
    </citation>
    <scope>NUCLEOTIDE SEQUENCE</scope>
</reference>
<evidence type="ECO:0000313" key="2">
    <source>
        <dbReference type="EMBL" id="CCA17670.1"/>
    </source>
</evidence>
<sequence>MNSEGCHFLLLLDNVSSHRVTVPLSNGTLQMMPPNTTSSLQPQDAGVIRSFKSKLEQLKPRYIVGTFDELLDKSAEVGNENVESQIESLYTVDVFQAMQWAQEAWETVTSTMVANCWRHTKTIEDEVYELAESIKQLALGQ</sequence>
<evidence type="ECO:0000259" key="1">
    <source>
        <dbReference type="Pfam" id="PF03184"/>
    </source>
</evidence>
<dbReference type="HOGENOM" id="CLU_088458_2_1_1"/>
<dbReference type="Pfam" id="PF03184">
    <property type="entry name" value="DDE_1"/>
    <property type="match status" value="1"/>
</dbReference>
<accession>F0W957</accession>
<dbReference type="GO" id="GO:0003676">
    <property type="term" value="F:nucleic acid binding"/>
    <property type="evidence" value="ECO:0007669"/>
    <property type="project" value="InterPro"/>
</dbReference>
<feature type="domain" description="DDE-1" evidence="1">
    <location>
        <begin position="4"/>
        <end position="117"/>
    </location>
</feature>
<dbReference type="AlphaFoldDB" id="F0W957"/>